<accession>A0A6J2XE67</accession>
<feature type="coiled-coil region" evidence="1">
    <location>
        <begin position="765"/>
        <end position="971"/>
    </location>
</feature>
<keyword evidence="2" id="KW-1185">Reference proteome</keyword>
<sequence length="1390" mass="161620">MANNFPCYRSLNQSRGCPVSVGNTICGEANSLDIMKEFNRLYEDKMQQVDSEAGGDCSQEKIKLQQEWIRNLTQQNEMLVKAVQELEYEATERVKQLEDKLQKSAQCLCEVMRKYREHDFTTDLLSEPLQKISNLEDDIRNVLEFIRRIRENGDWNTDGLFFHKIKNVDLLGTNTASVKEITTTSGTDEGEKLLNEKERTVIDLTEKLHYYKTFGDVESMAKELECKREEYNSLKETSQVIIRQKENLSEKISTVEKENLSLKDTLQAEKGRIEELEGQFKEFLISRDDLKHKNKILEKRIKQLNKEKEGVACECEALKGELRIAHQENDKLLADIRNTHGQLNNIRLESAKCQCAMKDIIEENKKAIEQILTLNEENRTLSHSIEVLRQRNEVTTSFTQDEISKLTDTIEELHLNLERTKIAQEAEERSHQNEIAELNNTIHSLEYDIKDLQERSDRETKICKICRGRSKVGFLETTEVQVSLGTKESEIRKALDEVNHLKSNMRVEIERKDDEIKLLRSKVNELELALRSCEERATNLQEAVTLYSNSINILESAEKQANVQIQQQKVTITNLQQALVAAKHELEEITKKYQDNIFQEFNGQKIIKMLESELNDVQYEYDAVRYQLELISTEHQQLQDNSFDLEVDHCDSLQDIDMLEDQLNKYKSILKGTEAECNRFKDQIKKLSKQKCCYEEIITYFKHEMGLMAEQLNNLQELLTLSNESAHQESSKIMQAFTEVQTLNEKLSNQLCACEEKVQLESQTNQLHEAKITELQQLINEKELDLTKHDRAILNIRQTLNESLKQNEELQNTIFELNKTILDLQEAVKRYEQENGDSRKSTMEFQQQIGSYCNRLEELKRGMDDKNAECLKLEMAYNNEKRALKAAQKQLQETERQQQENQMELIGSLEDLKRKLADSSENNNKLSEECETLQKQLANLTRKEAVKDLEIKRYRKIVGDLKKTMMELNSELNKNLIQKELKASCKSSTCNRSSDQTSKSQEICDSCPCEVEFYHRMIDMLKKSVIDLKRLLNETEEKNTNLEQEVKQKDVQISDLKQANDELNQQIQQSDSNDANISNLEKEIDRLKQELEVKTSQLDDVKKTAQEINGSKCIQLACAQEEMASLKTEISNILNRQYSLKRENEEMQKQTAQFHCSINCLSEQNKVLKEQIEQYVVRMKNLNTEKETLVRKNRELLNELRSLQSTTFSMDKQQRHAIDSLKQMESDVEDLKQNKEEICLESKNVIKNVRAWVEEQKIINDLIIKREQMYLDTIKKMSADKQPACKKVTGPRPCTKRYVDFKQTTPWTSPCSLGSQGTASVYDDSPPASPDVYSGNDWYSSTFKTESENDSGEEYCVNTLENLTQQMRNTSKMWNEKRACTDCKFAKEKK</sequence>
<dbReference type="GeneID" id="115877536"/>
<feature type="coiled-coil region" evidence="1">
    <location>
        <begin position="1018"/>
        <end position="1241"/>
    </location>
</feature>
<keyword evidence="1" id="KW-0175">Coiled coil</keyword>
<feature type="coiled-coil region" evidence="1">
    <location>
        <begin position="484"/>
        <end position="592"/>
    </location>
</feature>
<dbReference type="InParanoid" id="A0A6J2XE67"/>
<feature type="coiled-coil region" evidence="1">
    <location>
        <begin position="217"/>
        <end position="377"/>
    </location>
</feature>
<evidence type="ECO:0000256" key="1">
    <source>
        <dbReference type="SAM" id="Coils"/>
    </source>
</evidence>
<dbReference type="SUPFAM" id="SSF57997">
    <property type="entry name" value="Tropomyosin"/>
    <property type="match status" value="1"/>
</dbReference>
<dbReference type="OrthoDB" id="6350415at2759"/>
<name>A0A6J2XE67_SITOR</name>
<evidence type="ECO:0000313" key="3">
    <source>
        <dbReference type="RefSeq" id="XP_030749623.1"/>
    </source>
</evidence>
<reference evidence="3" key="1">
    <citation type="submission" date="2025-08" db="UniProtKB">
        <authorList>
            <consortium name="RefSeq"/>
        </authorList>
    </citation>
    <scope>IDENTIFICATION</scope>
    <source>
        <tissue evidence="3">Gonads</tissue>
    </source>
</reference>
<protein>
    <submittedName>
        <fullName evidence="3">Myosin heavy chain, skeletal muscle-like isoform X1</fullName>
    </submittedName>
</protein>
<dbReference type="KEGG" id="soy:115877536"/>
<evidence type="ECO:0000313" key="2">
    <source>
        <dbReference type="Proteomes" id="UP000504635"/>
    </source>
</evidence>
<feature type="coiled-coil region" evidence="1">
    <location>
        <begin position="403"/>
        <end position="455"/>
    </location>
</feature>
<organism evidence="2 3">
    <name type="scientific">Sitophilus oryzae</name>
    <name type="common">Rice weevil</name>
    <name type="synonym">Curculio oryzae</name>
    <dbReference type="NCBI Taxonomy" id="7048"/>
    <lineage>
        <taxon>Eukaryota</taxon>
        <taxon>Metazoa</taxon>
        <taxon>Ecdysozoa</taxon>
        <taxon>Arthropoda</taxon>
        <taxon>Hexapoda</taxon>
        <taxon>Insecta</taxon>
        <taxon>Pterygota</taxon>
        <taxon>Neoptera</taxon>
        <taxon>Endopterygota</taxon>
        <taxon>Coleoptera</taxon>
        <taxon>Polyphaga</taxon>
        <taxon>Cucujiformia</taxon>
        <taxon>Curculionidae</taxon>
        <taxon>Dryophthorinae</taxon>
        <taxon>Sitophilus</taxon>
    </lineage>
</organism>
<dbReference type="RefSeq" id="XP_030749623.1">
    <property type="nucleotide sequence ID" value="XM_030893763.1"/>
</dbReference>
<feature type="coiled-coil region" evidence="1">
    <location>
        <begin position="69"/>
        <end position="100"/>
    </location>
</feature>
<proteinExistence type="predicted"/>
<dbReference type="PANTHER" id="PTHR43977">
    <property type="entry name" value="STRUCTURAL MAINTENANCE OF CHROMOSOMES PROTEIN 3"/>
    <property type="match status" value="1"/>
</dbReference>
<gene>
    <name evidence="3" type="primary">LOC115877536</name>
</gene>
<dbReference type="Proteomes" id="UP000504635">
    <property type="component" value="Unplaced"/>
</dbReference>
<feature type="coiled-coil region" evidence="1">
    <location>
        <begin position="656"/>
        <end position="690"/>
    </location>
</feature>